<protein>
    <recommendedName>
        <fullName evidence="3">Tetratricopeptide repeat protein</fullName>
    </recommendedName>
</protein>
<dbReference type="AlphaFoldDB" id="A0A5C5XB65"/>
<comment type="caution">
    <text evidence="1">The sequence shown here is derived from an EMBL/GenBank/DDBJ whole genome shotgun (WGS) entry which is preliminary data.</text>
</comment>
<reference evidence="1 2" key="1">
    <citation type="submission" date="2019-02" db="EMBL/GenBank/DDBJ databases">
        <title>Deep-cultivation of Planctomycetes and their phenomic and genomic characterization uncovers novel biology.</title>
        <authorList>
            <person name="Wiegand S."/>
            <person name="Jogler M."/>
            <person name="Boedeker C."/>
            <person name="Pinto D."/>
            <person name="Vollmers J."/>
            <person name="Rivas-Marin E."/>
            <person name="Kohn T."/>
            <person name="Peeters S.H."/>
            <person name="Heuer A."/>
            <person name="Rast P."/>
            <person name="Oberbeckmann S."/>
            <person name="Bunk B."/>
            <person name="Jeske O."/>
            <person name="Meyerdierks A."/>
            <person name="Storesund J.E."/>
            <person name="Kallscheuer N."/>
            <person name="Luecker S."/>
            <person name="Lage O.M."/>
            <person name="Pohl T."/>
            <person name="Merkel B.J."/>
            <person name="Hornburger P."/>
            <person name="Mueller R.-W."/>
            <person name="Bruemmer F."/>
            <person name="Labrenz M."/>
            <person name="Spormann A.M."/>
            <person name="Op Den Camp H."/>
            <person name="Overmann J."/>
            <person name="Amann R."/>
            <person name="Jetten M.S.M."/>
            <person name="Mascher T."/>
            <person name="Medema M.H."/>
            <person name="Devos D.P."/>
            <person name="Kaster A.-K."/>
            <person name="Ovreas L."/>
            <person name="Rohde M."/>
            <person name="Galperin M.Y."/>
            <person name="Jogler C."/>
        </authorList>
    </citation>
    <scope>NUCLEOTIDE SEQUENCE [LARGE SCALE GENOMIC DNA]</scope>
    <source>
        <strain evidence="1 2">Pan54</strain>
    </source>
</reference>
<organism evidence="1 2">
    <name type="scientific">Rubinisphaera italica</name>
    <dbReference type="NCBI Taxonomy" id="2527969"/>
    <lineage>
        <taxon>Bacteria</taxon>
        <taxon>Pseudomonadati</taxon>
        <taxon>Planctomycetota</taxon>
        <taxon>Planctomycetia</taxon>
        <taxon>Planctomycetales</taxon>
        <taxon>Planctomycetaceae</taxon>
        <taxon>Rubinisphaera</taxon>
    </lineage>
</organism>
<gene>
    <name evidence="1" type="ORF">Pan54_01310</name>
</gene>
<name>A0A5C5XB65_9PLAN</name>
<accession>A0A5C5XB65</accession>
<keyword evidence="2" id="KW-1185">Reference proteome</keyword>
<evidence type="ECO:0000313" key="1">
    <source>
        <dbReference type="EMBL" id="TWT59425.1"/>
    </source>
</evidence>
<evidence type="ECO:0008006" key="3">
    <source>
        <dbReference type="Google" id="ProtNLM"/>
    </source>
</evidence>
<evidence type="ECO:0000313" key="2">
    <source>
        <dbReference type="Proteomes" id="UP000316095"/>
    </source>
</evidence>
<dbReference type="EMBL" id="SJPG01000001">
    <property type="protein sequence ID" value="TWT59425.1"/>
    <property type="molecule type" value="Genomic_DNA"/>
</dbReference>
<sequence>MVIIERTENTVSQFAFLLEKFSLAAQNLCFPLLQSSVPVTFFQDEIDPLQNLQASPNRELWKQYFSTKREGTQVRRMIQKLQRDKHFDHITVALEEALRAGQPEPWMYEVLALSMQIEGRPEQEVERILLSMTDFNVRDVPNLLGSAAYLVRLGAHKQALKMYRQVSRLEPTRPEPYLLGLKLADKTQDIESLTWAASGILTYFWYDGFQKQHDLAIKLLSDWKLRLENEGRAEEANRMTETLQQALIRDLQLKLTWSGDADLDLIIQEPLGTECSFAQPHTASGGSLLHEGAGPNQAECYEDYVCAFAAPGDYVVTVRHNSGRIVGNRARLTVTRYAGTDHENTEMVNVVFDKAEKKFRISLHQGRRTQQAPVFEPIKQTIKQKKQETAFTLHDLRNQYRKPHSYVLPQLQQNNNFGAVGFSPVVAPVNSGVQLNATAVVSPDRRYVRLGMQPVFTDITDVFTFSFAGGGQ</sequence>
<dbReference type="Proteomes" id="UP000316095">
    <property type="component" value="Unassembled WGS sequence"/>
</dbReference>
<proteinExistence type="predicted"/>